<protein>
    <submittedName>
        <fullName evidence="6">Uncharacterized protein</fullName>
    </submittedName>
</protein>
<evidence type="ECO:0000313" key="6">
    <source>
        <dbReference type="EMBL" id="CAD7624534.1"/>
    </source>
</evidence>
<evidence type="ECO:0000256" key="2">
    <source>
        <dbReference type="ARBA" id="ARBA00022737"/>
    </source>
</evidence>
<dbReference type="PROSITE" id="PS50082">
    <property type="entry name" value="WD_REPEATS_2"/>
    <property type="match status" value="1"/>
</dbReference>
<dbReference type="Proteomes" id="UP000759131">
    <property type="component" value="Unassembled WGS sequence"/>
</dbReference>
<dbReference type="Pfam" id="PF02138">
    <property type="entry name" value="Beach"/>
    <property type="match status" value="1"/>
</dbReference>
<dbReference type="InterPro" id="IPR011993">
    <property type="entry name" value="PH-like_dom_sf"/>
</dbReference>
<dbReference type="SMART" id="SM00320">
    <property type="entry name" value="WD40"/>
    <property type="match status" value="3"/>
</dbReference>
<dbReference type="Gene3D" id="2.30.29.30">
    <property type="entry name" value="Pleckstrin-homology domain (PH domain)/Phosphotyrosine-binding domain (PTB)"/>
    <property type="match status" value="1"/>
</dbReference>
<dbReference type="InterPro" id="IPR001680">
    <property type="entry name" value="WD40_rpt"/>
</dbReference>
<dbReference type="Gene3D" id="1.10.1540.10">
    <property type="entry name" value="BEACH domain"/>
    <property type="match status" value="1"/>
</dbReference>
<dbReference type="InterPro" id="IPR036322">
    <property type="entry name" value="WD40_repeat_dom_sf"/>
</dbReference>
<dbReference type="SUPFAM" id="SSF50978">
    <property type="entry name" value="WD40 repeat-like"/>
    <property type="match status" value="1"/>
</dbReference>
<dbReference type="InterPro" id="IPR023362">
    <property type="entry name" value="PH-BEACH_dom"/>
</dbReference>
<dbReference type="InterPro" id="IPR050865">
    <property type="entry name" value="BEACH_Domain"/>
</dbReference>
<dbReference type="InterPro" id="IPR036372">
    <property type="entry name" value="BEACH_dom_sf"/>
</dbReference>
<evidence type="ECO:0000259" key="4">
    <source>
        <dbReference type="PROSITE" id="PS50197"/>
    </source>
</evidence>
<dbReference type="SUPFAM" id="SSF81837">
    <property type="entry name" value="BEACH domain"/>
    <property type="match status" value="1"/>
</dbReference>
<evidence type="ECO:0000313" key="7">
    <source>
        <dbReference type="Proteomes" id="UP000759131"/>
    </source>
</evidence>
<evidence type="ECO:0000259" key="5">
    <source>
        <dbReference type="PROSITE" id="PS51783"/>
    </source>
</evidence>
<dbReference type="InterPro" id="IPR015943">
    <property type="entry name" value="WD40/YVTN_repeat-like_dom_sf"/>
</dbReference>
<feature type="domain" description="BEACH" evidence="4">
    <location>
        <begin position="1598"/>
        <end position="1903"/>
    </location>
</feature>
<sequence length="2253" mass="257809">MHAFFDIENSVWGLDYDLVITAAIIQLFYTYRPNNTDNVFLHILQHLLPENQLSSLAYNLVIITAMIANSFNRRETMNGLNRLCRIVIEFLRSHSDPLNGETNERNVTQIIHKLIAYCRQNPQNVDILYDIEFNELLLNAFDRVLFDGQNRSRGLQSTILDLLVEISYHRISAYELKLLLRLLKEPRIQLDLCLNALHRVVGNTGGDRLSRPLYCLRFPVEPILISSLNAANPIISSFVGQMRHSIIYDSKTKPNHMCWSAAAVALPLPEPEELFATTCKTFSMAFWVFLDKNLVFCKSSETSNGHHLNEMNASVNRNHEFKVHLTSMAFESTSIEIWFDFHLRQFVCKICKLINGRNVVYAEEVVTTGGDVLGKWHLLRFNFKEVYLKRSSSSLLVSLSIDGISEQSVKLIYSTTIPKHPQSVTVLLGSVYSSPIGWKCGNLMLFRNSLSLESTFYLYCLGSDFANFSNCKLNDKNTLIIPKSLSDTNFVDVFPAFRDLPDKSHTLENNITIVYKPVRSDQFLVYHKPSFSSNSYIPKMPFPITSKRISATISANTVSDITEHRALEFGQTDRQFYYGVHKAVSDVGGIEVFMFLFAHIIDITSDEKMQSKALAILLKVFDSHVQHRDAFINRYDGLSLIGLVLENPKAIITQSMFKHFVQFSISNCESDAIITSSESMATLINSWKVWHRNPITTKALYQTLLSLISYTNPYKSFNIFQMRNAGVLQLILFMTQEMYIQFNDRKEVHLTKDSLPLVLKILKILIENPLDISLLNEVFDCLLLLHRAESAFISQSRNSFYYLFPSVWNIDMESGSQRTSQSESEAFDVEEWEIISEEEISLTDVVVDDCRDQITAGLISLIGDVIDSIGNDRNILDKVVGPIIKLEYLMVLANNKSFRVRESVMSTLYTCIKRCKSSDAMNQFIKLKGFHLLANQLHRYPTSSKLINICLALALGVNDCNDLNDLLIEEMFETNKGVNEWQVELFVPFFAVLPKCVYDISLSHNSLQAFYRLMPSFSTSFLKELYENGLLECMAKVIISHNCYKQRSESQTTDSNDGYEEDLVYEDVNYILREFSSTLFSSSGANNHQIYCNSLQFFALLERKAQSTNRSAFRDNQIALFESAFDCIQNIADETKSIPNKLSRGTNTAGLLMNMFENYDSGSVSPNNETFDSSSFTSFDNSDRFSNHSNKTQLHNKEVVERFKELIPKAVDFILYKVIHTDNTRKAAETLWTNILRNCKETIKSQLSRLVLYLISPMQTNETRHFSISSINSLNCFQYLIKSNEEFGYNFRAFVYDLIDSLNDNEKLKDLFLLLKVIDSQLTNNCDKHYKKLISNWFQNLLESQKNYEKSIESTKERILNRMKKLSHKVIETAICVTRSVVEAQNLERKQYIYSLKKDQTKNFELKKSWKWLTDQLTHEKAIWYFANSYPNSWSLDPIEGPNRIRRKLKRCSLNISDRFFSDPTTHKKSKQLLSNIFSSDSFDSSVLIDKLHANERIVYTSNASIITPDEEFPGEILVSNSCIHFISETKKTDPIGGDSQTKVLPFDEIQELLRRRYQLQNNALEIFLTNGLTYLISFETNDKREEFMSQILAKNLPNVYETKCLVALTQMWRERQISNFEYLIHLNKHSGRTFNDLMQYPIFPAILADYESPVLDLRDPKSYRNLSKPIAIQMKSREKYYIDQYNYLKNEYDRSGDTGEYMMAATTAPFHYGAHYSNSGTVLHFLVRLPPFTQMFLNYQDNNFDIPDRTFHSMATSWKLATSESTTDFKEFVPEFFFLPEFLVNNENFNFGVRQNGQPVHSVQLPVWSRFNARLFVLINRQALESNHVSQNLNKWIDLVFGFKQTGKAAVDAINVFHPSTYYGTDVSKIEDPLKRTAIQTMIKTFGQMPKQLFTKIAHPGLAQYVQLPLETDVCETMPEVVGIKWGSYVGSPSDPEPTVLWKKNYCTKISHLIALTTNDVFAMPPNSSLLLTYSRQKGGALMNTSYITSAALCLWSKQDSTLKIKAESTTLPFIAANVLLDEITCCKSVPNYEILLIGYSSGAVIVHEIEQPIKSTQKIKQKRSQTTLYGHSTAITCIAINKSFSIAVTADMSGVCIVWDLSRFYYVRTLCEHKFAVDLLAISETLGDIVSVSHHSDRQMESIFCVHTINGELVGQVVTDTRITAVCYSTAPEGLSVNVIATAFIDGSIKLWSSWDLAPVRQLHAYIDLPINCITYSNDNQLLYVVYSDNTVIVWENGNKKGSRSPSLSVL</sequence>
<dbReference type="SUPFAM" id="SSF50729">
    <property type="entry name" value="PH domain-like"/>
    <property type="match status" value="1"/>
</dbReference>
<dbReference type="Gene3D" id="2.130.10.10">
    <property type="entry name" value="YVTN repeat-like/Quinoprotein amine dehydrogenase"/>
    <property type="match status" value="2"/>
</dbReference>
<organism evidence="6">
    <name type="scientific">Medioppia subpectinata</name>
    <dbReference type="NCBI Taxonomy" id="1979941"/>
    <lineage>
        <taxon>Eukaryota</taxon>
        <taxon>Metazoa</taxon>
        <taxon>Ecdysozoa</taxon>
        <taxon>Arthropoda</taxon>
        <taxon>Chelicerata</taxon>
        <taxon>Arachnida</taxon>
        <taxon>Acari</taxon>
        <taxon>Acariformes</taxon>
        <taxon>Sarcoptiformes</taxon>
        <taxon>Oribatida</taxon>
        <taxon>Brachypylina</taxon>
        <taxon>Oppioidea</taxon>
        <taxon>Oppiidae</taxon>
        <taxon>Medioppia</taxon>
    </lineage>
</organism>
<keyword evidence="7" id="KW-1185">Reference proteome</keyword>
<dbReference type="Pfam" id="PF00400">
    <property type="entry name" value="WD40"/>
    <property type="match status" value="2"/>
</dbReference>
<dbReference type="CDD" id="cd06071">
    <property type="entry name" value="Beach"/>
    <property type="match status" value="1"/>
</dbReference>
<dbReference type="PROSITE" id="PS50197">
    <property type="entry name" value="BEACH"/>
    <property type="match status" value="1"/>
</dbReference>
<accession>A0A7R9KM84</accession>
<feature type="domain" description="BEACH-type PH" evidence="5">
    <location>
        <begin position="1493"/>
        <end position="1593"/>
    </location>
</feature>
<evidence type="ECO:0000256" key="3">
    <source>
        <dbReference type="PROSITE-ProRule" id="PRU00221"/>
    </source>
</evidence>
<dbReference type="PROSITE" id="PS51783">
    <property type="entry name" value="PH_BEACH"/>
    <property type="match status" value="1"/>
</dbReference>
<dbReference type="CDD" id="cd01201">
    <property type="entry name" value="PH_BEACH"/>
    <property type="match status" value="1"/>
</dbReference>
<keyword evidence="1 3" id="KW-0853">WD repeat</keyword>
<reference evidence="6" key="1">
    <citation type="submission" date="2020-11" db="EMBL/GenBank/DDBJ databases">
        <authorList>
            <person name="Tran Van P."/>
        </authorList>
    </citation>
    <scope>NUCLEOTIDE SEQUENCE</scope>
</reference>
<keyword evidence="2" id="KW-0677">Repeat</keyword>
<evidence type="ECO:0000256" key="1">
    <source>
        <dbReference type="ARBA" id="ARBA00022574"/>
    </source>
</evidence>
<proteinExistence type="predicted"/>
<dbReference type="EMBL" id="CAJPIZ010002391">
    <property type="protein sequence ID" value="CAG2104964.1"/>
    <property type="molecule type" value="Genomic_DNA"/>
</dbReference>
<dbReference type="InterPro" id="IPR000409">
    <property type="entry name" value="BEACH_dom"/>
</dbReference>
<dbReference type="Pfam" id="PF14844">
    <property type="entry name" value="PH_BEACH"/>
    <property type="match status" value="1"/>
</dbReference>
<dbReference type="PANTHER" id="PTHR13743:SF86">
    <property type="entry name" value="LYSOSOMAL-TRAFFICKING REGULATOR"/>
    <property type="match status" value="1"/>
</dbReference>
<dbReference type="EMBL" id="OC856966">
    <property type="protein sequence ID" value="CAD7624534.1"/>
    <property type="molecule type" value="Genomic_DNA"/>
</dbReference>
<gene>
    <name evidence="6" type="ORF">OSB1V03_LOCUS4977</name>
</gene>
<dbReference type="OrthoDB" id="26681at2759"/>
<dbReference type="SMART" id="SM01026">
    <property type="entry name" value="Beach"/>
    <property type="match status" value="1"/>
</dbReference>
<feature type="repeat" description="WD" evidence="3">
    <location>
        <begin position="2070"/>
        <end position="2111"/>
    </location>
</feature>
<dbReference type="FunFam" id="1.10.1540.10:FF:000001">
    <property type="entry name" value="neurobeachin isoform X1"/>
    <property type="match status" value="1"/>
</dbReference>
<dbReference type="PANTHER" id="PTHR13743">
    <property type="entry name" value="BEIGE/BEACH-RELATED"/>
    <property type="match status" value="1"/>
</dbReference>
<name>A0A7R9KM84_9ACAR</name>